<gene>
    <name evidence="2" type="ORF">HETIRDRAFT_311041</name>
</gene>
<dbReference type="GeneID" id="20669824"/>
<dbReference type="AlphaFoldDB" id="W4KI59"/>
<proteinExistence type="predicted"/>
<accession>W4KI59</accession>
<dbReference type="InParanoid" id="W4KI59"/>
<keyword evidence="3" id="KW-1185">Reference proteome</keyword>
<sequence length="231" mass="22694">MLITALTILLLSIVANAQIYGPAPGGNTGNTPTVAAPVSAPSAPPSTSSQINVDVAAGGNFVFNPSNITASNGTLVTFFFPGGSLAHSVTQSSFDEPCTYLAATNGSSGGFDSGLQTGVQFTINITDDTQPIWFHCKQVSHCGLGMVGSINAPSTGNTFSAFQAAALKIGGSEVQESDSGPVTGGVGAIATATPAATASGSSSGSSSSDATRLAVNGASALIAAAVTLMFV</sequence>
<dbReference type="OrthoDB" id="1921208at2759"/>
<organism evidence="2 3">
    <name type="scientific">Heterobasidion irregulare (strain TC 32-1)</name>
    <dbReference type="NCBI Taxonomy" id="747525"/>
    <lineage>
        <taxon>Eukaryota</taxon>
        <taxon>Fungi</taxon>
        <taxon>Dikarya</taxon>
        <taxon>Basidiomycota</taxon>
        <taxon>Agaricomycotina</taxon>
        <taxon>Agaricomycetes</taxon>
        <taxon>Russulales</taxon>
        <taxon>Bondarzewiaceae</taxon>
        <taxon>Heterobasidion</taxon>
        <taxon>Heterobasidion annosum species complex</taxon>
    </lineage>
</organism>
<feature type="chain" id="PRO_5004844263" description="Blue (type 1) copper domain-containing protein" evidence="1">
    <location>
        <begin position="18"/>
        <end position="231"/>
    </location>
</feature>
<feature type="signal peptide" evidence="1">
    <location>
        <begin position="1"/>
        <end position="17"/>
    </location>
</feature>
<dbReference type="KEGG" id="hir:HETIRDRAFT_311041"/>
<dbReference type="HOGENOM" id="CLU_053381_4_0_1"/>
<dbReference type="EMBL" id="KI925455">
    <property type="protein sequence ID" value="ETW85548.1"/>
    <property type="molecule type" value="Genomic_DNA"/>
</dbReference>
<name>W4KI59_HETIT</name>
<keyword evidence="1" id="KW-0732">Signal</keyword>
<dbReference type="RefSeq" id="XP_009542397.1">
    <property type="nucleotide sequence ID" value="XM_009544102.1"/>
</dbReference>
<protein>
    <recommendedName>
        <fullName evidence="4">Blue (type 1) copper domain-containing protein</fullName>
    </recommendedName>
</protein>
<dbReference type="eggNOG" id="ENOG502S40X">
    <property type="taxonomic scope" value="Eukaryota"/>
</dbReference>
<dbReference type="PANTHER" id="PTHR34883:SF15">
    <property type="entry name" value="EXTRACELLULAR SERINE-RICH PROTEIN"/>
    <property type="match status" value="1"/>
</dbReference>
<dbReference type="InterPro" id="IPR052953">
    <property type="entry name" value="Ser-rich/MCO-related"/>
</dbReference>
<evidence type="ECO:0008006" key="4">
    <source>
        <dbReference type="Google" id="ProtNLM"/>
    </source>
</evidence>
<evidence type="ECO:0000313" key="3">
    <source>
        <dbReference type="Proteomes" id="UP000030671"/>
    </source>
</evidence>
<dbReference type="PANTHER" id="PTHR34883">
    <property type="entry name" value="SERINE-RICH PROTEIN, PUTATIVE-RELATED-RELATED"/>
    <property type="match status" value="1"/>
</dbReference>
<evidence type="ECO:0000313" key="2">
    <source>
        <dbReference type="EMBL" id="ETW85548.1"/>
    </source>
</evidence>
<dbReference type="SUPFAM" id="SSF49503">
    <property type="entry name" value="Cupredoxins"/>
    <property type="match status" value="1"/>
</dbReference>
<dbReference type="STRING" id="747525.W4KI59"/>
<dbReference type="Gene3D" id="2.60.40.420">
    <property type="entry name" value="Cupredoxins - blue copper proteins"/>
    <property type="match status" value="1"/>
</dbReference>
<evidence type="ECO:0000256" key="1">
    <source>
        <dbReference type="SAM" id="SignalP"/>
    </source>
</evidence>
<dbReference type="InterPro" id="IPR008972">
    <property type="entry name" value="Cupredoxin"/>
</dbReference>
<reference evidence="2 3" key="1">
    <citation type="journal article" date="2012" name="New Phytol.">
        <title>Insight into trade-off between wood decay and parasitism from the genome of a fungal forest pathogen.</title>
        <authorList>
            <person name="Olson A."/>
            <person name="Aerts A."/>
            <person name="Asiegbu F."/>
            <person name="Belbahri L."/>
            <person name="Bouzid O."/>
            <person name="Broberg A."/>
            <person name="Canback B."/>
            <person name="Coutinho P.M."/>
            <person name="Cullen D."/>
            <person name="Dalman K."/>
            <person name="Deflorio G."/>
            <person name="van Diepen L.T."/>
            <person name="Dunand C."/>
            <person name="Duplessis S."/>
            <person name="Durling M."/>
            <person name="Gonthier P."/>
            <person name="Grimwood J."/>
            <person name="Fossdal C.G."/>
            <person name="Hansson D."/>
            <person name="Henrissat B."/>
            <person name="Hietala A."/>
            <person name="Himmelstrand K."/>
            <person name="Hoffmeister D."/>
            <person name="Hogberg N."/>
            <person name="James T.Y."/>
            <person name="Karlsson M."/>
            <person name="Kohler A."/>
            <person name="Kues U."/>
            <person name="Lee Y.H."/>
            <person name="Lin Y.C."/>
            <person name="Lind M."/>
            <person name="Lindquist E."/>
            <person name="Lombard V."/>
            <person name="Lucas S."/>
            <person name="Lunden K."/>
            <person name="Morin E."/>
            <person name="Murat C."/>
            <person name="Park J."/>
            <person name="Raffaello T."/>
            <person name="Rouze P."/>
            <person name="Salamov A."/>
            <person name="Schmutz J."/>
            <person name="Solheim H."/>
            <person name="Stahlberg J."/>
            <person name="Velez H."/>
            <person name="de Vries R.P."/>
            <person name="Wiebenga A."/>
            <person name="Woodward S."/>
            <person name="Yakovlev I."/>
            <person name="Garbelotto M."/>
            <person name="Martin F."/>
            <person name="Grigoriev I.V."/>
            <person name="Stenlid J."/>
        </authorList>
    </citation>
    <scope>NUCLEOTIDE SEQUENCE [LARGE SCALE GENOMIC DNA]</scope>
    <source>
        <strain evidence="2 3">TC 32-1</strain>
    </source>
</reference>
<dbReference type="Proteomes" id="UP000030671">
    <property type="component" value="Unassembled WGS sequence"/>
</dbReference>